<feature type="coiled-coil region" evidence="1">
    <location>
        <begin position="928"/>
        <end position="976"/>
    </location>
</feature>
<dbReference type="EMBL" id="KQ474084">
    <property type="protein sequence ID" value="KPV72965.1"/>
    <property type="molecule type" value="Genomic_DNA"/>
</dbReference>
<reference evidence="3 4" key="1">
    <citation type="journal article" date="2015" name="Front. Microbiol.">
        <title>Genome sequence of the plant growth promoting endophytic yeast Rhodotorula graminis WP1.</title>
        <authorList>
            <person name="Firrincieli A."/>
            <person name="Otillar R."/>
            <person name="Salamov A."/>
            <person name="Schmutz J."/>
            <person name="Khan Z."/>
            <person name="Redman R.S."/>
            <person name="Fleck N.D."/>
            <person name="Lindquist E."/>
            <person name="Grigoriev I.V."/>
            <person name="Doty S.L."/>
        </authorList>
    </citation>
    <scope>NUCLEOTIDE SEQUENCE [LARGE SCALE GENOMIC DNA]</scope>
    <source>
        <strain evidence="3 4">WP1</strain>
    </source>
</reference>
<evidence type="ECO:0000313" key="4">
    <source>
        <dbReference type="Proteomes" id="UP000053890"/>
    </source>
</evidence>
<feature type="compositionally biased region" description="Polar residues" evidence="2">
    <location>
        <begin position="860"/>
        <end position="871"/>
    </location>
</feature>
<accession>A0A0N8PZQ3</accession>
<feature type="region of interest" description="Disordered" evidence="2">
    <location>
        <begin position="59"/>
        <end position="93"/>
    </location>
</feature>
<feature type="compositionally biased region" description="Low complexity" evidence="2">
    <location>
        <begin position="12"/>
        <end position="21"/>
    </location>
</feature>
<keyword evidence="1" id="KW-0175">Coiled coil</keyword>
<feature type="region of interest" description="Disordered" evidence="2">
    <location>
        <begin position="147"/>
        <end position="175"/>
    </location>
</feature>
<organism evidence="3 4">
    <name type="scientific">Rhodotorula graminis (strain WP1)</name>
    <dbReference type="NCBI Taxonomy" id="578459"/>
    <lineage>
        <taxon>Eukaryota</taxon>
        <taxon>Fungi</taxon>
        <taxon>Dikarya</taxon>
        <taxon>Basidiomycota</taxon>
        <taxon>Pucciniomycotina</taxon>
        <taxon>Microbotryomycetes</taxon>
        <taxon>Sporidiobolales</taxon>
        <taxon>Sporidiobolaceae</taxon>
        <taxon>Rhodotorula</taxon>
    </lineage>
</organism>
<proteinExistence type="predicted"/>
<protein>
    <submittedName>
        <fullName evidence="3">Uncharacterized protein</fullName>
    </submittedName>
</protein>
<feature type="compositionally biased region" description="Low complexity" evidence="2">
    <location>
        <begin position="675"/>
        <end position="684"/>
    </location>
</feature>
<dbReference type="RefSeq" id="XP_018269014.1">
    <property type="nucleotide sequence ID" value="XM_018414712.1"/>
</dbReference>
<evidence type="ECO:0000256" key="1">
    <source>
        <dbReference type="SAM" id="Coils"/>
    </source>
</evidence>
<feature type="compositionally biased region" description="Low complexity" evidence="2">
    <location>
        <begin position="306"/>
        <end position="320"/>
    </location>
</feature>
<evidence type="ECO:0000256" key="2">
    <source>
        <dbReference type="SAM" id="MobiDB-lite"/>
    </source>
</evidence>
<feature type="compositionally biased region" description="Basic and acidic residues" evidence="2">
    <location>
        <begin position="872"/>
        <end position="889"/>
    </location>
</feature>
<feature type="region of interest" description="Disordered" evidence="2">
    <location>
        <begin position="1"/>
        <end position="30"/>
    </location>
</feature>
<feature type="compositionally biased region" description="Low complexity" evidence="2">
    <location>
        <begin position="160"/>
        <end position="175"/>
    </location>
</feature>
<dbReference type="OMA" id="NEDEHAP"/>
<sequence length="1322" mass="140087">MPVRLKRALDTDSPSPVVISDRSSRRSPRFFPPLDLALDPASALHRRISTLSAMQQDALRAARAHDPASASSAARSVQNPDRRENGVGGAAGDWWTPEALEAVRRQAAGGQAAATSAAGPIGSGRPSVPASVMPAFGHFPHATPFAFDGTSSNGAGGAAPGQSPPASFSSSSPARSSTHLYAPSAALSTTRTPLFQPLNPLSLPGPFAFNSQRGFYSNGSTYGTQSHTPVPVVPPGPSFFAPPSALQHDVVMPWDGSSAASGPGDAPGMERLSQEEKERIQMVAGRARRVSRAVEIKKPPAKEARLGSQSSSPSLASPPGLVAPGSKSERSLSPEVAPFAPRPASARLTAPDSKAPDDAHAPPAPTAPSSPVEPLSSPPTISTTSLSSSSSTSPADAATPPLAEPAIASPPPSSRSPSTAPSACSTTGARSALAQLDMYGSSDSEDESSSAESSGSYRTTRDPTSSDSRRGSTPDATVAPATPASPASERDGTRTPLNTPASAPPGEAETAVKLEEQVEADEERARRGPLADDMLVDVERDETTQVEEQGRVEERGKVEERGEVDERGRVEKDKVEESGEAEEQATGDAAHNEPVVDVDESASESPRTVADASAPSSPDGPPPAKKVRRKESSPEVVGLEGEGDEGIPEIDRAEYKTFLQHALTSTSSTTNPNALVPTSSSSRLSLPSANSPWPVFFPNSSFSAVASGPASGSFSGPSFPLQDGAIPSFNPAARPFVPTSSPSGYLVPVAAASQRTYEPTPSLPRDPAFQTVRSLLEDALGARGVLERKLDKFGEIHAADRKRVKELEAEVAQLDMRNRREGHAADDLSKTLSARVAELRAAEAARDKFRAERDSMRQELASTSSYQAQRNARTEQALKDEAARSKKLGEQVRSLEGRLSAADKARDAAVKNLEKHETAQAVATHALKDKVEAELGRAREEAAQSRLSEQAAKKDVKLAEAHLKEALRKCDELNAAKSALAYQLAQAVVGIKKRDEAVRKNEDEHAPLVALVDIREKKIAQLEADLGRNEQDQAMIALQLENAVTLLVDQEDLSRILQTQLDEARSQCDDLLTLGLDLVHAAQHGISNLRSSLLAETARADQAKTKHADLVAQAVPKIKAFQVELAQVRAQQGVRASQELQDAQIALSRAAKQLDEVKLARDTVDGEHAATRRALELEKRGVEVVQAKLDEANKVLEHEKLARTGVEGLFANKVKAKDAEVAELKTQLDAARVSSDKVRELEQVIVKLDGESKKVQQGHATTLADLGEAAKLLDSTLSELDKLKKDKEALEKELLDLKSKRGTAALGGRTFTSRLARPPAQV</sequence>
<evidence type="ECO:0000313" key="3">
    <source>
        <dbReference type="EMBL" id="KPV72965.1"/>
    </source>
</evidence>
<feature type="compositionally biased region" description="Basic and acidic residues" evidence="2">
    <location>
        <begin position="537"/>
        <end position="577"/>
    </location>
</feature>
<feature type="compositionally biased region" description="Low complexity" evidence="2">
    <location>
        <begin position="473"/>
        <end position="487"/>
    </location>
</feature>
<gene>
    <name evidence="3" type="ORF">RHOBADRAFT_46059</name>
</gene>
<feature type="region of interest" description="Disordered" evidence="2">
    <location>
        <begin position="853"/>
        <end position="889"/>
    </location>
</feature>
<feature type="compositionally biased region" description="Polar residues" evidence="2">
    <location>
        <begin position="69"/>
        <end position="79"/>
    </location>
</feature>
<feature type="compositionally biased region" description="Basic and acidic residues" evidence="2">
    <location>
        <begin position="292"/>
        <end position="305"/>
    </location>
</feature>
<feature type="compositionally biased region" description="Polar residues" evidence="2">
    <location>
        <begin position="662"/>
        <end position="673"/>
    </location>
</feature>
<dbReference type="GeneID" id="28975160"/>
<feature type="compositionally biased region" description="Low complexity" evidence="2">
    <location>
        <begin position="369"/>
        <end position="407"/>
    </location>
</feature>
<feature type="coiled-coil region" evidence="1">
    <location>
        <begin position="1273"/>
        <end position="1300"/>
    </location>
</feature>
<name>A0A0N8PZQ3_RHOGW</name>
<dbReference type="Proteomes" id="UP000053890">
    <property type="component" value="Unassembled WGS sequence"/>
</dbReference>
<feature type="region of interest" description="Disordered" evidence="2">
    <location>
        <begin position="253"/>
        <end position="684"/>
    </location>
</feature>
<dbReference type="STRING" id="578459.A0A0N8PZQ3"/>
<keyword evidence="4" id="KW-1185">Reference proteome</keyword>
<feature type="compositionally biased region" description="Low complexity" evidence="2">
    <location>
        <begin position="415"/>
        <end position="425"/>
    </location>
</feature>